<evidence type="ECO:0000256" key="1">
    <source>
        <dbReference type="ARBA" id="ARBA00006914"/>
    </source>
</evidence>
<dbReference type="InterPro" id="IPR003593">
    <property type="entry name" value="AAA+_ATPase"/>
</dbReference>
<dbReference type="PANTHER" id="PTHR23073">
    <property type="entry name" value="26S PROTEASOME REGULATORY SUBUNIT"/>
    <property type="match status" value="1"/>
</dbReference>
<proteinExistence type="inferred from homology"/>
<evidence type="ECO:0000313" key="5">
    <source>
        <dbReference type="EMBL" id="ACX76108.1"/>
    </source>
</evidence>
<dbReference type="eggNOG" id="COG0464">
    <property type="taxonomic scope" value="Bacteria"/>
</dbReference>
<comment type="similarity">
    <text evidence="1">Belongs to the AAA ATPase family.</text>
</comment>
<dbReference type="AlphaFoldDB" id="C9RLU3"/>
<evidence type="ECO:0000313" key="8">
    <source>
        <dbReference type="Proteomes" id="UP000001497"/>
    </source>
</evidence>
<dbReference type="GO" id="GO:0016887">
    <property type="term" value="F:ATP hydrolysis activity"/>
    <property type="evidence" value="ECO:0007669"/>
    <property type="project" value="InterPro"/>
</dbReference>
<dbReference type="RefSeq" id="WP_014547128.1">
    <property type="nucleotide sequence ID" value="NC_013410.1"/>
</dbReference>
<dbReference type="InterPro" id="IPR003959">
    <property type="entry name" value="ATPase_AAA_core"/>
</dbReference>
<organism evidence="6 7">
    <name type="scientific">Fibrobacter succinogenes (strain ATCC 19169 / S85)</name>
    <dbReference type="NCBI Taxonomy" id="59374"/>
    <lineage>
        <taxon>Bacteria</taxon>
        <taxon>Pseudomonadati</taxon>
        <taxon>Fibrobacterota</taxon>
        <taxon>Fibrobacteria</taxon>
        <taxon>Fibrobacterales</taxon>
        <taxon>Fibrobacteraceae</taxon>
        <taxon>Fibrobacter</taxon>
    </lineage>
</organism>
<sequence>MNKKEYFQNIANKLQSNTPQGCTSSKFTLLKVLEYWVRYLQANPDYLNPEAVVGLMDFETQTELVNALAQIDRQNKLDGSAPLSVARGNYCGAHGAIFLKKYPHKDFHVEVARSIENIKHLSKDVFTDNEWKRFLNTVIPLFMKFAWQELNKGTDESDSTMQRVEKLQEMFHLNDDEIELILYLWIQEYDEMDVKSIKKRLTCGMRTRFTEKDLELIPIATGLSKQRLSELTNSDALISKLGILDNDMDLDGDIVRHLNGQNEITKVGDIGIAEDSKIPFETLAKDRPEADTLVYLLANHDYKKPLNILFYGRAGTGKTELSKALANELGLKMYTIKAPAEQDRFGGEGGMYDAILRRRVRTLRLAAWQCENTNAIILVDEADQMLNWLEKGMLNMLMEDIHTPIIWISNSMTFVEESTRRRFDFSMEFKNFTAEKRALQLHSVLNVLHVPDMISEEEIQNIAAEYPVTVGGYTKAVQNAIPAAKQDKGIAVTVIRKMLDAHANLLNIARDNTREKTTHAPAYTLTGLNIDQNIDDIVEIAENFNGIWDKLNGKDAAQSLNILLYGAPGTGKTEFVRFLARKLNRNLVVKRASDLLGMYVGETEAKIKAAFEEAEERKAILFFDEADSFLNDRNGAVRNFEVTQVNELLTQMENFNGIFIAATNFNARLDNASRRRFALKVKFDYLTREGIETVWHSFFPKLECPAQVKHMTTLAPGDFSAVYNQLRYLPAHKLTTDCIADALEKEVEAKEGSDNKRKMGF</sequence>
<evidence type="ECO:0000256" key="2">
    <source>
        <dbReference type="ARBA" id="ARBA00022741"/>
    </source>
</evidence>
<protein>
    <submittedName>
        <fullName evidence="5">AAA ATPase central domain protein</fullName>
    </submittedName>
    <submittedName>
        <fullName evidence="6">ATPase, AAA family protein</fullName>
    </submittedName>
</protein>
<dbReference type="KEGG" id="fsc:FSU_3090"/>
<dbReference type="HOGENOM" id="CLU_020632_0_0_0"/>
<reference evidence="5 8" key="1">
    <citation type="submission" date="2009-10" db="EMBL/GenBank/DDBJ databases">
        <title>Complete sequence of Fibrobacter succinogenes subsp. succinogenes S85.</title>
        <authorList>
            <consortium name="US DOE Joint Genome Institute"/>
            <person name="Lucas S."/>
            <person name="Copeland A."/>
            <person name="Lapidus A."/>
            <person name="Glavina del Rio T."/>
            <person name="Tice H."/>
            <person name="Bruce D."/>
            <person name="Goodwin L."/>
            <person name="Pitluck S."/>
            <person name="Chertkov O."/>
            <person name="Detter J.C."/>
            <person name="Han C."/>
            <person name="Tapia R."/>
            <person name="Larimer F."/>
            <person name="Land M."/>
            <person name="Hauser L."/>
            <person name="Kyrpides N."/>
            <person name="Mikhailova N."/>
            <person name="Weimer P.J."/>
            <person name="Stevenson D.M."/>
            <person name="Boyum J."/>
            <person name="Brumm P.I."/>
            <person name="Mead D."/>
        </authorList>
    </citation>
    <scope>NUCLEOTIDE SEQUENCE [LARGE SCALE GENOMIC DNA]</scope>
    <source>
        <strain evidence="8">ATCC 19169 / S85</strain>
        <strain evidence="5">S85</strain>
    </source>
</reference>
<dbReference type="CDD" id="cd19481">
    <property type="entry name" value="RecA-like_protease"/>
    <property type="match status" value="1"/>
</dbReference>
<dbReference type="KEGG" id="fsu:Fisuc_2522"/>
<reference evidence="6" key="3">
    <citation type="submission" date="2010-08" db="EMBL/GenBank/DDBJ databases">
        <authorList>
            <person name="Durkin A.S."/>
            <person name="Nelson K.E."/>
            <person name="Morrison M."/>
            <person name="Forsberg C.W."/>
            <person name="Wilson D.B."/>
            <person name="Russell J.B."/>
            <person name="Cann I.K.O."/>
            <person name="Mackie R.I."/>
            <person name="White B.A."/>
        </authorList>
    </citation>
    <scope>NUCLEOTIDE SEQUENCE</scope>
    <source>
        <strain evidence="6">S85</strain>
    </source>
</reference>
<evidence type="ECO:0000313" key="6">
    <source>
        <dbReference type="EMBL" id="ADL25372.1"/>
    </source>
</evidence>
<dbReference type="OrthoDB" id="9809379at2"/>
<keyword evidence="8" id="KW-1185">Reference proteome</keyword>
<dbReference type="Pfam" id="PF00004">
    <property type="entry name" value="AAA"/>
    <property type="match status" value="2"/>
</dbReference>
<evidence type="ECO:0000256" key="3">
    <source>
        <dbReference type="ARBA" id="ARBA00022840"/>
    </source>
</evidence>
<dbReference type="EMBL" id="CP002158">
    <property type="protein sequence ID" value="ADL25372.1"/>
    <property type="molecule type" value="Genomic_DNA"/>
</dbReference>
<feature type="domain" description="AAA+ ATPase" evidence="4">
    <location>
        <begin position="558"/>
        <end position="687"/>
    </location>
</feature>
<dbReference type="SUPFAM" id="SSF52540">
    <property type="entry name" value="P-loop containing nucleoside triphosphate hydrolases"/>
    <property type="match status" value="2"/>
</dbReference>
<feature type="domain" description="AAA+ ATPase" evidence="4">
    <location>
        <begin position="304"/>
        <end position="433"/>
    </location>
</feature>
<dbReference type="STRING" id="59374.FSU_3090"/>
<keyword evidence="2" id="KW-0547">Nucleotide-binding</keyword>
<keyword evidence="3" id="KW-0067">ATP-binding</keyword>
<dbReference type="InterPro" id="IPR027417">
    <property type="entry name" value="P-loop_NTPase"/>
</dbReference>
<dbReference type="Gene3D" id="3.40.50.300">
    <property type="entry name" value="P-loop containing nucleotide triphosphate hydrolases"/>
    <property type="match status" value="2"/>
</dbReference>
<gene>
    <name evidence="5" type="ordered locus">Fisuc_2522</name>
    <name evidence="6" type="ordered locus">FSU_3090</name>
</gene>
<dbReference type="InterPro" id="IPR050221">
    <property type="entry name" value="26S_Proteasome_ATPase"/>
</dbReference>
<dbReference type="GO" id="GO:0005524">
    <property type="term" value="F:ATP binding"/>
    <property type="evidence" value="ECO:0007669"/>
    <property type="project" value="UniProtKB-KW"/>
</dbReference>
<name>C9RLU3_FIBSS</name>
<reference evidence="7" key="2">
    <citation type="submission" date="2010-08" db="EMBL/GenBank/DDBJ databases">
        <title>Complete sequence of Fibrobacter succinogenes subsp. succinogenes S85.</title>
        <authorList>
            <person name="Durkin A.S."/>
            <person name="Nelson K.E."/>
            <person name="Morrison M."/>
            <person name="Forsberg C.W."/>
            <person name="Wilson D.B."/>
            <person name="Russell J.B."/>
            <person name="Cann I.K.O."/>
            <person name="Mackie R.I."/>
            <person name="White B.A."/>
        </authorList>
    </citation>
    <scope>NUCLEOTIDE SEQUENCE [LARGE SCALE GENOMIC DNA]</scope>
    <source>
        <strain evidence="7">ATCC 19169 / S85</strain>
    </source>
</reference>
<accession>C9RLU3</accession>
<evidence type="ECO:0000313" key="7">
    <source>
        <dbReference type="Proteomes" id="UP000000517"/>
    </source>
</evidence>
<dbReference type="Proteomes" id="UP000000517">
    <property type="component" value="Chromosome"/>
</dbReference>
<dbReference type="EMBL" id="CP001792">
    <property type="protein sequence ID" value="ACX76108.1"/>
    <property type="molecule type" value="Genomic_DNA"/>
</dbReference>
<dbReference type="Proteomes" id="UP000001497">
    <property type="component" value="Chromosome"/>
</dbReference>
<dbReference type="SMART" id="SM00382">
    <property type="entry name" value="AAA"/>
    <property type="match status" value="2"/>
</dbReference>
<evidence type="ECO:0000259" key="4">
    <source>
        <dbReference type="SMART" id="SM00382"/>
    </source>
</evidence>